<dbReference type="InterPro" id="IPR023198">
    <property type="entry name" value="PGP-like_dom2"/>
</dbReference>
<dbReference type="InterPro" id="IPR023214">
    <property type="entry name" value="HAD_sf"/>
</dbReference>
<organism evidence="1 2">
    <name type="scientific">Dendrothele bispora (strain CBS 962.96)</name>
    <dbReference type="NCBI Taxonomy" id="1314807"/>
    <lineage>
        <taxon>Eukaryota</taxon>
        <taxon>Fungi</taxon>
        <taxon>Dikarya</taxon>
        <taxon>Basidiomycota</taxon>
        <taxon>Agaricomycotina</taxon>
        <taxon>Agaricomycetes</taxon>
        <taxon>Agaricomycetidae</taxon>
        <taxon>Agaricales</taxon>
        <taxon>Agaricales incertae sedis</taxon>
        <taxon>Dendrothele</taxon>
    </lineage>
</organism>
<dbReference type="InterPro" id="IPR006439">
    <property type="entry name" value="HAD-SF_hydro_IA"/>
</dbReference>
<dbReference type="AlphaFoldDB" id="A0A4S8MBA0"/>
<dbReference type="InterPro" id="IPR036412">
    <property type="entry name" value="HAD-like_sf"/>
</dbReference>
<keyword evidence="2" id="KW-1185">Reference proteome</keyword>
<sequence>MEGYQSISSLAVSNTLIDTVIFDLGDVLFTWSDSTPQSPLPPKVVKGILRSSTWFEYEKGKFTEQEAYDQVATDFGVSASEVKGAFRAARESLQSDRKLLDFIRTLKESGMKIYGMSNISAPDWEFMQTRADLSDWALFDRVFASALAGERKPNLGFYNHVIKETGLDATKTAFVDDKIENVLTARSTGMQGIVFTNASDVIRQLRNLREDPIQRANQFLQDNKRKMLTVSSPDGVPVEENFSQLLILELTGDGTLVDYVKYEGRFNFFKGEGKLIMTTTFPDDLDTTSIGLTIAPYIKDDIRHQVMDEMLNYVNDDGIIQTYFDHTRPRIDPVVCCNVLTLFYRNGRGHELGKTLEWIETVLIHSACSYGSLYYASEDQFLFFLSRLLQSSTRVYQRLGHIFAQSVANRFGTEADPLGLAMRIYAGAVVGLVASVDLERLLTMQHEDGSWKGGVYYRFPTASQVACNDGMTTALAIQAIESAKKLKRQGLGI</sequence>
<proteinExistence type="predicted"/>
<evidence type="ECO:0000313" key="1">
    <source>
        <dbReference type="EMBL" id="THU99223.1"/>
    </source>
</evidence>
<dbReference type="InterPro" id="IPR008930">
    <property type="entry name" value="Terpenoid_cyclase/PrenylTrfase"/>
</dbReference>
<protein>
    <submittedName>
        <fullName evidence="1">HAD-like protein</fullName>
    </submittedName>
</protein>
<dbReference type="Gene3D" id="1.10.150.240">
    <property type="entry name" value="Putative phosphatase, domain 2"/>
    <property type="match status" value="1"/>
</dbReference>
<dbReference type="SUPFAM" id="SSF56784">
    <property type="entry name" value="HAD-like"/>
    <property type="match status" value="1"/>
</dbReference>
<dbReference type="NCBIfam" id="TIGR01509">
    <property type="entry name" value="HAD-SF-IA-v3"/>
    <property type="match status" value="1"/>
</dbReference>
<dbReference type="Pfam" id="PF00702">
    <property type="entry name" value="Hydrolase"/>
    <property type="match status" value="1"/>
</dbReference>
<accession>A0A4S8MBA0</accession>
<gene>
    <name evidence="1" type="ORF">K435DRAFT_828220</name>
</gene>
<dbReference type="Gene3D" id="3.40.50.1000">
    <property type="entry name" value="HAD superfamily/HAD-like"/>
    <property type="match status" value="1"/>
</dbReference>
<dbReference type="Proteomes" id="UP000297245">
    <property type="component" value="Unassembled WGS sequence"/>
</dbReference>
<dbReference type="EMBL" id="ML179123">
    <property type="protein sequence ID" value="THU99223.1"/>
    <property type="molecule type" value="Genomic_DNA"/>
</dbReference>
<name>A0A4S8MBA0_DENBC</name>
<dbReference type="OrthoDB" id="2012566at2759"/>
<dbReference type="PANTHER" id="PTHR43611:SF3">
    <property type="entry name" value="FLAVIN MONONUCLEOTIDE HYDROLASE 1, CHLOROPLATIC"/>
    <property type="match status" value="1"/>
</dbReference>
<dbReference type="GO" id="GO:0016791">
    <property type="term" value="F:phosphatase activity"/>
    <property type="evidence" value="ECO:0007669"/>
    <property type="project" value="UniProtKB-ARBA"/>
</dbReference>
<evidence type="ECO:0000313" key="2">
    <source>
        <dbReference type="Proteomes" id="UP000297245"/>
    </source>
</evidence>
<reference evidence="1 2" key="1">
    <citation type="journal article" date="2019" name="Nat. Ecol. Evol.">
        <title>Megaphylogeny resolves global patterns of mushroom evolution.</title>
        <authorList>
            <person name="Varga T."/>
            <person name="Krizsan K."/>
            <person name="Foldi C."/>
            <person name="Dima B."/>
            <person name="Sanchez-Garcia M."/>
            <person name="Sanchez-Ramirez S."/>
            <person name="Szollosi G.J."/>
            <person name="Szarkandi J.G."/>
            <person name="Papp V."/>
            <person name="Albert L."/>
            <person name="Andreopoulos W."/>
            <person name="Angelini C."/>
            <person name="Antonin V."/>
            <person name="Barry K.W."/>
            <person name="Bougher N.L."/>
            <person name="Buchanan P."/>
            <person name="Buyck B."/>
            <person name="Bense V."/>
            <person name="Catcheside P."/>
            <person name="Chovatia M."/>
            <person name="Cooper J."/>
            <person name="Damon W."/>
            <person name="Desjardin D."/>
            <person name="Finy P."/>
            <person name="Geml J."/>
            <person name="Haridas S."/>
            <person name="Hughes K."/>
            <person name="Justo A."/>
            <person name="Karasinski D."/>
            <person name="Kautmanova I."/>
            <person name="Kiss B."/>
            <person name="Kocsube S."/>
            <person name="Kotiranta H."/>
            <person name="LaButti K.M."/>
            <person name="Lechner B.E."/>
            <person name="Liimatainen K."/>
            <person name="Lipzen A."/>
            <person name="Lukacs Z."/>
            <person name="Mihaltcheva S."/>
            <person name="Morgado L.N."/>
            <person name="Niskanen T."/>
            <person name="Noordeloos M.E."/>
            <person name="Ohm R.A."/>
            <person name="Ortiz-Santana B."/>
            <person name="Ovrebo C."/>
            <person name="Racz N."/>
            <person name="Riley R."/>
            <person name="Savchenko A."/>
            <person name="Shiryaev A."/>
            <person name="Soop K."/>
            <person name="Spirin V."/>
            <person name="Szebenyi C."/>
            <person name="Tomsovsky M."/>
            <person name="Tulloss R.E."/>
            <person name="Uehling J."/>
            <person name="Grigoriev I.V."/>
            <person name="Vagvolgyi C."/>
            <person name="Papp T."/>
            <person name="Martin F.M."/>
            <person name="Miettinen O."/>
            <person name="Hibbett D.S."/>
            <person name="Nagy L.G."/>
        </authorList>
    </citation>
    <scope>NUCLEOTIDE SEQUENCE [LARGE SCALE GENOMIC DNA]</scope>
    <source>
        <strain evidence="1 2">CBS 962.96</strain>
    </source>
</reference>
<dbReference type="PANTHER" id="PTHR43611">
    <property type="entry name" value="ALPHA-D-GLUCOSE 1-PHOSPHATE PHOSPHATASE"/>
    <property type="match status" value="1"/>
</dbReference>
<dbReference type="SUPFAM" id="SSF48239">
    <property type="entry name" value="Terpenoid cyclases/Protein prenyltransferases"/>
    <property type="match status" value="1"/>
</dbReference>